<evidence type="ECO:0000313" key="3">
    <source>
        <dbReference type="Proteomes" id="UP001146120"/>
    </source>
</evidence>
<dbReference type="PANTHER" id="PTHR36535:SF1">
    <property type="entry name" value="DUF1772 DOMAIN-CONTAINING PROTEIN"/>
    <property type="match status" value="1"/>
</dbReference>
<dbReference type="EMBL" id="DAKRPA010000094">
    <property type="protein sequence ID" value="DAZ98940.1"/>
    <property type="molecule type" value="Genomic_DNA"/>
</dbReference>
<dbReference type="InterPro" id="IPR013901">
    <property type="entry name" value="Anthrone_oxy"/>
</dbReference>
<comment type="caution">
    <text evidence="2">The sequence shown here is derived from an EMBL/GenBank/DDBJ whole genome shotgun (WGS) entry which is preliminary data.</text>
</comment>
<accession>A0AAV2YXQ4</accession>
<dbReference type="Pfam" id="PF08592">
    <property type="entry name" value="Anthrone_oxy"/>
    <property type="match status" value="1"/>
</dbReference>
<gene>
    <name evidence="2" type="ORF">N0F65_001379</name>
</gene>
<keyword evidence="3" id="KW-1185">Reference proteome</keyword>
<reference evidence="2" key="2">
    <citation type="journal article" date="2023" name="Microbiol Resour">
        <title>Decontamination and Annotation of the Draft Genome Sequence of the Oomycete Lagenidium giganteum ARSEF 373.</title>
        <authorList>
            <person name="Morgan W.R."/>
            <person name="Tartar A."/>
        </authorList>
    </citation>
    <scope>NUCLEOTIDE SEQUENCE</scope>
    <source>
        <strain evidence="2">ARSEF 373</strain>
    </source>
</reference>
<organism evidence="2 3">
    <name type="scientific">Lagenidium giganteum</name>
    <dbReference type="NCBI Taxonomy" id="4803"/>
    <lineage>
        <taxon>Eukaryota</taxon>
        <taxon>Sar</taxon>
        <taxon>Stramenopiles</taxon>
        <taxon>Oomycota</taxon>
        <taxon>Peronosporomycetes</taxon>
        <taxon>Pythiales</taxon>
        <taxon>Pythiaceae</taxon>
    </lineage>
</organism>
<feature type="transmembrane region" description="Helical" evidence="1">
    <location>
        <begin position="84"/>
        <end position="104"/>
    </location>
</feature>
<dbReference type="Proteomes" id="UP001146120">
    <property type="component" value="Unassembled WGS sequence"/>
</dbReference>
<evidence type="ECO:0000313" key="2">
    <source>
        <dbReference type="EMBL" id="DAZ98940.1"/>
    </source>
</evidence>
<feature type="transmembrane region" description="Helical" evidence="1">
    <location>
        <begin position="134"/>
        <end position="153"/>
    </location>
</feature>
<evidence type="ECO:0008006" key="4">
    <source>
        <dbReference type="Google" id="ProtNLM"/>
    </source>
</evidence>
<keyword evidence="1" id="KW-0812">Transmembrane</keyword>
<sequence length="169" mass="18468">MALVLAKVTATGLAGVFSGAATFITLAQHPALLETDDVLFQAPFFRRMYFYAARMQAPLALGSGCCALVVGAFDRHSSKAEARLWLFSGALIVSIVPYTIARMLHVNCQLVDSKRCREHGNSWMQRMLQLWGRLHSVRTGVSLVAFTGMLLALSMSPERQVVSTPVVPV</sequence>
<reference evidence="2" key="1">
    <citation type="submission" date="2022-11" db="EMBL/GenBank/DDBJ databases">
        <authorList>
            <person name="Morgan W.R."/>
            <person name="Tartar A."/>
        </authorList>
    </citation>
    <scope>NUCLEOTIDE SEQUENCE</scope>
    <source>
        <strain evidence="2">ARSEF 373</strain>
    </source>
</reference>
<keyword evidence="1" id="KW-1133">Transmembrane helix</keyword>
<feature type="transmembrane region" description="Helical" evidence="1">
    <location>
        <begin position="51"/>
        <end position="72"/>
    </location>
</feature>
<name>A0AAV2YXQ4_9STRA</name>
<dbReference type="AlphaFoldDB" id="A0AAV2YXQ4"/>
<keyword evidence="1" id="KW-0472">Membrane</keyword>
<evidence type="ECO:0000256" key="1">
    <source>
        <dbReference type="SAM" id="Phobius"/>
    </source>
</evidence>
<dbReference type="PANTHER" id="PTHR36535">
    <property type="entry name" value="YALI0E30327P"/>
    <property type="match status" value="1"/>
</dbReference>
<proteinExistence type="predicted"/>
<protein>
    <recommendedName>
        <fullName evidence="4">DUF1772 domain-containing protein</fullName>
    </recommendedName>
</protein>